<name>A0A943BRK2_9ACTN</name>
<dbReference type="Pfam" id="PF13749">
    <property type="entry name" value="HATPase_c_4"/>
    <property type="match status" value="1"/>
</dbReference>
<feature type="domain" description="Schlafen AlbA-2" evidence="1">
    <location>
        <begin position="12"/>
        <end position="137"/>
    </location>
</feature>
<protein>
    <submittedName>
        <fullName evidence="2">DNA binding domain-containing protein</fullName>
    </submittedName>
</protein>
<comment type="caution">
    <text evidence="2">The sequence shown here is derived from an EMBL/GenBank/DDBJ whole genome shotgun (WGS) entry which is preliminary data.</text>
</comment>
<dbReference type="Pfam" id="PF04326">
    <property type="entry name" value="SLFN_AlbA_2"/>
    <property type="match status" value="1"/>
</dbReference>
<evidence type="ECO:0000259" key="1">
    <source>
        <dbReference type="Pfam" id="PF04326"/>
    </source>
</evidence>
<reference evidence="2" key="1">
    <citation type="submission" date="2021-02" db="EMBL/GenBank/DDBJ databases">
        <title>Infant gut strain persistence is associated with maternal origin, phylogeny, and functional potential including surface adhesion and iron acquisition.</title>
        <authorList>
            <person name="Lou Y.C."/>
        </authorList>
    </citation>
    <scope>NUCLEOTIDE SEQUENCE</scope>
    <source>
        <strain evidence="2">L3_128_245G1_dasL3_128_245G1_concoct_49</strain>
    </source>
</reference>
<dbReference type="EMBL" id="JAGZJA010000015">
    <property type="protein sequence ID" value="MBS5147630.1"/>
    <property type="molecule type" value="Genomic_DNA"/>
</dbReference>
<dbReference type="Gene3D" id="3.30.565.60">
    <property type="match status" value="1"/>
</dbReference>
<gene>
    <name evidence="2" type="ORF">KHY67_08085</name>
</gene>
<organism evidence="2 3">
    <name type="scientific">Collinsella intestinalis</name>
    <dbReference type="NCBI Taxonomy" id="147207"/>
    <lineage>
        <taxon>Bacteria</taxon>
        <taxon>Bacillati</taxon>
        <taxon>Actinomycetota</taxon>
        <taxon>Coriobacteriia</taxon>
        <taxon>Coriobacteriales</taxon>
        <taxon>Coriobacteriaceae</taxon>
        <taxon>Collinsella</taxon>
    </lineage>
</organism>
<dbReference type="InterPro" id="IPR036390">
    <property type="entry name" value="WH_DNA-bd_sf"/>
</dbReference>
<dbReference type="SUPFAM" id="SSF46785">
    <property type="entry name" value="Winged helix' DNA-binding domain"/>
    <property type="match status" value="1"/>
</dbReference>
<sequence length="487" mass="54308">MSFLNGQFELKESQHLEFKEAAGGLPLDVWESYSAFANTEGGEIVLGVHEDRSTHKFTLAGVPNADEMIDEIWKQANNSQLVGRNILLPDDVISLTRDGMEFVVMTVPRAEREEKPITIRDKKKKKDIAFVRRGTGDCEATENDLALMRYDNARNADRGPLDRFGLDALCPETIRRYRQVFAGNKPGSPWNSDSDIDFLYHIGAVAKGRGGELVPTMAGLLAFGYEYEITSWRPGYLLDYREETGDARRWEDRVVSQSGDWSGNVVDFYFMIIERLKRRFKMPFSTDSTGVRHGSRNPITEAVNEAVANALVHAYYGNDACVRVLVGEDCLRVSNSGNMLVDRDVAIAGGVSDTRNPTLMRIMSFIGATDRAGSGIEMIWSVWGDFFDAPPTISESHGPSETLLVLPIELHQDIASDSPEGEQRIRHGENDVLRCFESTGTELGVGDVMAMLPGISKRTAQKRLKALFEKGEVARRKEGGAFVYFKE</sequence>
<evidence type="ECO:0000313" key="2">
    <source>
        <dbReference type="EMBL" id="MBS5147630.1"/>
    </source>
</evidence>
<dbReference type="Gene3D" id="3.30.950.30">
    <property type="entry name" value="Schlafen, AAA domain"/>
    <property type="match status" value="1"/>
</dbReference>
<dbReference type="InterPro" id="IPR038475">
    <property type="entry name" value="RecG_C_sf"/>
</dbReference>
<accession>A0A943BRK2</accession>
<dbReference type="PANTHER" id="PTHR30595">
    <property type="entry name" value="GLPR-RELATED TRANSCRIPTIONAL REPRESSOR"/>
    <property type="match status" value="1"/>
</dbReference>
<evidence type="ECO:0000313" key="3">
    <source>
        <dbReference type="Proteomes" id="UP000738879"/>
    </source>
</evidence>
<dbReference type="PANTHER" id="PTHR30595:SF6">
    <property type="entry name" value="SCHLAFEN ALBA-2 DOMAIN-CONTAINING PROTEIN"/>
    <property type="match status" value="1"/>
</dbReference>
<dbReference type="AlphaFoldDB" id="A0A943BRK2"/>
<dbReference type="Proteomes" id="UP000738879">
    <property type="component" value="Unassembled WGS sequence"/>
</dbReference>
<proteinExistence type="predicted"/>
<dbReference type="InterPro" id="IPR038461">
    <property type="entry name" value="Schlafen_AlbA_2_dom_sf"/>
</dbReference>
<dbReference type="InterPro" id="IPR007421">
    <property type="entry name" value="Schlafen_AlbA_2_dom"/>
</dbReference>